<reference evidence="2" key="1">
    <citation type="submission" date="2022-03" db="EMBL/GenBank/DDBJ databases">
        <authorList>
            <person name="Sayadi A."/>
        </authorList>
    </citation>
    <scope>NUCLEOTIDE SEQUENCE</scope>
</reference>
<sequence>MFTTLHPSELGKSWILGRNAERVLIGKDNTLPLTNYHLIAIDFLYENFVKKFKGSIINTEDGLDIQFQISLFMKAIRKLHRDKYIVLVLTPDHLLIKWHYHLTLDGEFTVKVISKNDDARALMESNKIAILLPFSNIRAAKSLLDYDYSIVVVDHLDEVAKKLILRNIFGGFNIGLTEQNFYLKPDQKLQWSMLNWANPGCVGKLADFYDIDNDNFANFRNNYRFWWLRLTWCSCDSFERKTDDEIENYNKLLANWASSKKLLVYQNQDKKNIKRCKASEDDKKTDENDADNQRKAKGTEKSRLKKINISENSIDCAFRRKSVKGNNLDILLHTTTLEKENEASQPGSGNIYSNEHARIENKSDISCSQSSQKFSTFVSENQRSEYVERNQPKCTDHLQDIESIQKIKSESVCMYKEPILSFLMDIDETEQNSNTHNVSTEHCEREISLDEHNDDDHRFFRSIINDTGSETTSVVQQDSDLFYKKEEILSQIYDTDVKTLDNGNDFFSNFIDS</sequence>
<evidence type="ECO:0000313" key="2">
    <source>
        <dbReference type="EMBL" id="CAH1978297.1"/>
    </source>
</evidence>
<dbReference type="EMBL" id="CAKOFQ010006871">
    <property type="protein sequence ID" value="CAH1978297.1"/>
    <property type="molecule type" value="Genomic_DNA"/>
</dbReference>
<organism evidence="2 3">
    <name type="scientific">Acanthoscelides obtectus</name>
    <name type="common">Bean weevil</name>
    <name type="synonym">Bruchus obtectus</name>
    <dbReference type="NCBI Taxonomy" id="200917"/>
    <lineage>
        <taxon>Eukaryota</taxon>
        <taxon>Metazoa</taxon>
        <taxon>Ecdysozoa</taxon>
        <taxon>Arthropoda</taxon>
        <taxon>Hexapoda</taxon>
        <taxon>Insecta</taxon>
        <taxon>Pterygota</taxon>
        <taxon>Neoptera</taxon>
        <taxon>Endopterygota</taxon>
        <taxon>Coleoptera</taxon>
        <taxon>Polyphaga</taxon>
        <taxon>Cucujiformia</taxon>
        <taxon>Chrysomeloidea</taxon>
        <taxon>Chrysomelidae</taxon>
        <taxon>Bruchinae</taxon>
        <taxon>Bruchini</taxon>
        <taxon>Acanthoscelides</taxon>
    </lineage>
</organism>
<gene>
    <name evidence="2" type="ORF">ACAOBT_LOCUS13141</name>
</gene>
<keyword evidence="3" id="KW-1185">Reference proteome</keyword>
<evidence type="ECO:0000256" key="1">
    <source>
        <dbReference type="SAM" id="MobiDB-lite"/>
    </source>
</evidence>
<feature type="region of interest" description="Disordered" evidence="1">
    <location>
        <begin position="275"/>
        <end position="302"/>
    </location>
</feature>
<evidence type="ECO:0000313" key="3">
    <source>
        <dbReference type="Proteomes" id="UP001152888"/>
    </source>
</evidence>
<proteinExistence type="predicted"/>
<dbReference type="Proteomes" id="UP001152888">
    <property type="component" value="Unassembled WGS sequence"/>
</dbReference>
<accession>A0A9P0PFQ3</accession>
<name>A0A9P0PFQ3_ACAOB</name>
<comment type="caution">
    <text evidence="2">The sequence shown here is derived from an EMBL/GenBank/DDBJ whole genome shotgun (WGS) entry which is preliminary data.</text>
</comment>
<feature type="compositionally biased region" description="Basic and acidic residues" evidence="1">
    <location>
        <begin position="277"/>
        <end position="302"/>
    </location>
</feature>
<protein>
    <submittedName>
        <fullName evidence="2">Uncharacterized protein</fullName>
    </submittedName>
</protein>
<dbReference type="AlphaFoldDB" id="A0A9P0PFQ3"/>
<dbReference type="OrthoDB" id="6819249at2759"/>